<dbReference type="Proteomes" id="UP001500880">
    <property type="component" value="Unassembled WGS sequence"/>
</dbReference>
<dbReference type="RefSeq" id="WP_343843176.1">
    <property type="nucleotide sequence ID" value="NZ_BAAADO010000008.1"/>
</dbReference>
<organism evidence="2 3">
    <name type="scientific">Salinibacillus aidingensis</name>
    <dbReference type="NCBI Taxonomy" id="237684"/>
    <lineage>
        <taxon>Bacteria</taxon>
        <taxon>Bacillati</taxon>
        <taxon>Bacillota</taxon>
        <taxon>Bacilli</taxon>
        <taxon>Bacillales</taxon>
        <taxon>Bacillaceae</taxon>
        <taxon>Salinibacillus</taxon>
    </lineage>
</organism>
<evidence type="ECO:0000313" key="2">
    <source>
        <dbReference type="EMBL" id="GAA0501727.1"/>
    </source>
</evidence>
<evidence type="ECO:0000313" key="3">
    <source>
        <dbReference type="Proteomes" id="UP001500880"/>
    </source>
</evidence>
<feature type="transmembrane region" description="Helical" evidence="1">
    <location>
        <begin position="177"/>
        <end position="194"/>
    </location>
</feature>
<accession>A0ABP3LIR3</accession>
<feature type="transmembrane region" description="Helical" evidence="1">
    <location>
        <begin position="54"/>
        <end position="80"/>
    </location>
</feature>
<keyword evidence="3" id="KW-1185">Reference proteome</keyword>
<sequence>MKENFKKLFLESIKVINWLESPGFLGMQKAGNILFGLIILVGALLYYLKEVSEILNNILLGLLMITMFSILFILSLRFYWLKPPRFIRQETETPAQLFDRFNHWSFLYGIIIYSFFASFFIVGICIAFVNAMLNFNFDSSKLFYNIFFLTSAVFLVFYFMYHISVKNIPPKVIKARINLYLAIIATITAGLVGLSLKELLLPLVTYLGIGLAWLSFFVEKIDSEV</sequence>
<comment type="caution">
    <text evidence="2">The sequence shown here is derived from an EMBL/GenBank/DDBJ whole genome shotgun (WGS) entry which is preliminary data.</text>
</comment>
<feature type="transmembrane region" description="Helical" evidence="1">
    <location>
        <begin position="106"/>
        <end position="130"/>
    </location>
</feature>
<feature type="transmembrane region" description="Helical" evidence="1">
    <location>
        <begin position="142"/>
        <end position="165"/>
    </location>
</feature>
<feature type="transmembrane region" description="Helical" evidence="1">
    <location>
        <begin position="200"/>
        <end position="218"/>
    </location>
</feature>
<proteinExistence type="predicted"/>
<reference evidence="3" key="1">
    <citation type="journal article" date="2019" name="Int. J. Syst. Evol. Microbiol.">
        <title>The Global Catalogue of Microorganisms (GCM) 10K type strain sequencing project: providing services to taxonomists for standard genome sequencing and annotation.</title>
        <authorList>
            <consortium name="The Broad Institute Genomics Platform"/>
            <consortium name="The Broad Institute Genome Sequencing Center for Infectious Disease"/>
            <person name="Wu L."/>
            <person name="Ma J."/>
        </authorList>
    </citation>
    <scope>NUCLEOTIDE SEQUENCE [LARGE SCALE GENOMIC DNA]</scope>
    <source>
        <strain evidence="3">JCM 12389</strain>
    </source>
</reference>
<evidence type="ECO:0000256" key="1">
    <source>
        <dbReference type="SAM" id="Phobius"/>
    </source>
</evidence>
<evidence type="ECO:0008006" key="4">
    <source>
        <dbReference type="Google" id="ProtNLM"/>
    </source>
</evidence>
<name>A0ABP3LIR3_9BACI</name>
<feature type="transmembrane region" description="Helical" evidence="1">
    <location>
        <begin position="30"/>
        <end position="48"/>
    </location>
</feature>
<protein>
    <recommendedName>
        <fullName evidence="4">DUF2189 domain-containing protein</fullName>
    </recommendedName>
</protein>
<keyword evidence="1" id="KW-1133">Transmembrane helix</keyword>
<dbReference type="EMBL" id="BAAADO010000008">
    <property type="protein sequence ID" value="GAA0501727.1"/>
    <property type="molecule type" value="Genomic_DNA"/>
</dbReference>
<gene>
    <name evidence="2" type="ORF">GCM10008986_31530</name>
</gene>
<keyword evidence="1" id="KW-0812">Transmembrane</keyword>
<keyword evidence="1" id="KW-0472">Membrane</keyword>